<dbReference type="Proteomes" id="UP000799770">
    <property type="component" value="Unassembled WGS sequence"/>
</dbReference>
<reference evidence="2" key="1">
    <citation type="journal article" date="2020" name="Stud. Mycol.">
        <title>101 Dothideomycetes genomes: a test case for predicting lifestyles and emergence of pathogens.</title>
        <authorList>
            <person name="Haridas S."/>
            <person name="Albert R."/>
            <person name="Binder M."/>
            <person name="Bloem J."/>
            <person name="Labutti K."/>
            <person name="Salamov A."/>
            <person name="Andreopoulos B."/>
            <person name="Baker S."/>
            <person name="Barry K."/>
            <person name="Bills G."/>
            <person name="Bluhm B."/>
            <person name="Cannon C."/>
            <person name="Castanera R."/>
            <person name="Culley D."/>
            <person name="Daum C."/>
            <person name="Ezra D."/>
            <person name="Gonzalez J."/>
            <person name="Henrissat B."/>
            <person name="Kuo A."/>
            <person name="Liang C."/>
            <person name="Lipzen A."/>
            <person name="Lutzoni F."/>
            <person name="Magnuson J."/>
            <person name="Mondo S."/>
            <person name="Nolan M."/>
            <person name="Ohm R."/>
            <person name="Pangilinan J."/>
            <person name="Park H.-J."/>
            <person name="Ramirez L."/>
            <person name="Alfaro M."/>
            <person name="Sun H."/>
            <person name="Tritt A."/>
            <person name="Yoshinaga Y."/>
            <person name="Zwiers L.-H."/>
            <person name="Turgeon B."/>
            <person name="Goodwin S."/>
            <person name="Spatafora J."/>
            <person name="Crous P."/>
            <person name="Grigoriev I."/>
        </authorList>
    </citation>
    <scope>NUCLEOTIDE SEQUENCE</scope>
    <source>
        <strain evidence="2">CBS 627.86</strain>
    </source>
</reference>
<accession>A0A6A5YST4</accession>
<sequence>MSNSWRPNGRANRQNNQDRSGTNTPTRDAGRQQAMAALSGNAWGPGKNKGAGAGGDRQAAPAEQHVPVKDFNASEVKDFLKKRYLESIGGMQFFTSASLPDTGADDTSQADQAAVYHKVQGDSVPKRSSGVWGRGKFDRTMDELYSNNPRAGSMPHLLPSGQDFFTQLKKQLQTIEQGKTA</sequence>
<proteinExistence type="predicted"/>
<dbReference type="AlphaFoldDB" id="A0A6A5YST4"/>
<feature type="compositionally biased region" description="Polar residues" evidence="1">
    <location>
        <begin position="1"/>
        <end position="26"/>
    </location>
</feature>
<feature type="region of interest" description="Disordered" evidence="1">
    <location>
        <begin position="1"/>
        <end position="69"/>
    </location>
</feature>
<keyword evidence="3" id="KW-1185">Reference proteome</keyword>
<evidence type="ECO:0000256" key="1">
    <source>
        <dbReference type="SAM" id="MobiDB-lite"/>
    </source>
</evidence>
<gene>
    <name evidence="2" type="ORF">BDV96DRAFT_651201</name>
</gene>
<name>A0A6A5YST4_9PLEO</name>
<dbReference type="EMBL" id="ML977339">
    <property type="protein sequence ID" value="KAF2110043.1"/>
    <property type="molecule type" value="Genomic_DNA"/>
</dbReference>
<organism evidence="2 3">
    <name type="scientific">Lophiotrema nucula</name>
    <dbReference type="NCBI Taxonomy" id="690887"/>
    <lineage>
        <taxon>Eukaryota</taxon>
        <taxon>Fungi</taxon>
        <taxon>Dikarya</taxon>
        <taxon>Ascomycota</taxon>
        <taxon>Pezizomycotina</taxon>
        <taxon>Dothideomycetes</taxon>
        <taxon>Pleosporomycetidae</taxon>
        <taxon>Pleosporales</taxon>
        <taxon>Lophiotremataceae</taxon>
        <taxon>Lophiotrema</taxon>
    </lineage>
</organism>
<protein>
    <submittedName>
        <fullName evidence="2">Uncharacterized protein</fullName>
    </submittedName>
</protein>
<evidence type="ECO:0000313" key="3">
    <source>
        <dbReference type="Proteomes" id="UP000799770"/>
    </source>
</evidence>
<evidence type="ECO:0000313" key="2">
    <source>
        <dbReference type="EMBL" id="KAF2110043.1"/>
    </source>
</evidence>
<dbReference type="OrthoDB" id="5598843at2759"/>